<protein>
    <submittedName>
        <fullName evidence="7">Amino acid permease</fullName>
    </submittedName>
</protein>
<dbReference type="InterPro" id="IPR050367">
    <property type="entry name" value="APC_superfamily"/>
</dbReference>
<keyword evidence="5 6" id="KW-0472">Membrane</keyword>
<proteinExistence type="predicted"/>
<evidence type="ECO:0000256" key="1">
    <source>
        <dbReference type="ARBA" id="ARBA00004651"/>
    </source>
</evidence>
<dbReference type="GO" id="GO:0005886">
    <property type="term" value="C:plasma membrane"/>
    <property type="evidence" value="ECO:0007669"/>
    <property type="project" value="UniProtKB-SubCell"/>
</dbReference>
<dbReference type="InterPro" id="IPR002293">
    <property type="entry name" value="AA/rel_permease1"/>
</dbReference>
<dbReference type="EMBL" id="CP036172">
    <property type="protein sequence ID" value="QSZ67478.1"/>
    <property type="molecule type" value="Genomic_DNA"/>
</dbReference>
<evidence type="ECO:0000256" key="2">
    <source>
        <dbReference type="ARBA" id="ARBA00022475"/>
    </source>
</evidence>
<accession>A0A8A3S5Q9</accession>
<feature type="transmembrane region" description="Helical" evidence="6">
    <location>
        <begin position="87"/>
        <end position="114"/>
    </location>
</feature>
<reference evidence="7" key="2">
    <citation type="submission" date="2019-02" db="EMBL/GenBank/DDBJ databases">
        <authorList>
            <person name="Chen S.-C."/>
            <person name="Chien H.-H."/>
            <person name="Lai M.-C."/>
        </authorList>
    </citation>
    <scope>NUCLEOTIDE SEQUENCE</scope>
    <source>
        <strain evidence="7">N2F9704</strain>
    </source>
</reference>
<feature type="transmembrane region" description="Helical" evidence="6">
    <location>
        <begin position="45"/>
        <end position="66"/>
    </location>
</feature>
<feature type="transmembrane region" description="Helical" evidence="6">
    <location>
        <begin position="220"/>
        <end position="242"/>
    </location>
</feature>
<dbReference type="Gene3D" id="1.20.1740.10">
    <property type="entry name" value="Amino acid/polyamine transporter I"/>
    <property type="match status" value="1"/>
</dbReference>
<organism evidence="7 8">
    <name type="scientific">Methanofollis aquaemaris</name>
    <dbReference type="NCBI Taxonomy" id="126734"/>
    <lineage>
        <taxon>Archaea</taxon>
        <taxon>Methanobacteriati</taxon>
        <taxon>Methanobacteriota</taxon>
        <taxon>Stenosarchaea group</taxon>
        <taxon>Methanomicrobia</taxon>
        <taxon>Methanomicrobiales</taxon>
        <taxon>Methanomicrobiaceae</taxon>
        <taxon>Methanofollis</taxon>
    </lineage>
</organism>
<feature type="transmembrane region" description="Helical" evidence="6">
    <location>
        <begin position="403"/>
        <end position="421"/>
    </location>
</feature>
<reference evidence="7" key="1">
    <citation type="journal article" date="2001" name="Int. J. Syst. Evol. Microbiol.">
        <title>Methanofollis aquaemaris sp. nov., a methanogen isolated from an aquaculture fish pond.</title>
        <authorList>
            <person name="Lai M.C."/>
            <person name="Chen S.C."/>
        </authorList>
    </citation>
    <scope>NUCLEOTIDE SEQUENCE</scope>
    <source>
        <strain evidence="7">N2F9704</strain>
    </source>
</reference>
<feature type="transmembrane region" description="Helical" evidence="6">
    <location>
        <begin position="145"/>
        <end position="168"/>
    </location>
</feature>
<evidence type="ECO:0000256" key="6">
    <source>
        <dbReference type="SAM" id="Phobius"/>
    </source>
</evidence>
<evidence type="ECO:0000313" key="8">
    <source>
        <dbReference type="Proteomes" id="UP001042704"/>
    </source>
</evidence>
<evidence type="ECO:0000256" key="5">
    <source>
        <dbReference type="ARBA" id="ARBA00023136"/>
    </source>
</evidence>
<dbReference type="RefSeq" id="WP_265580368.1">
    <property type="nucleotide sequence ID" value="NZ_CP036172.1"/>
</dbReference>
<dbReference type="GeneID" id="76424323"/>
<keyword evidence="3 6" id="KW-0812">Transmembrane</keyword>
<keyword evidence="4 6" id="KW-1133">Transmembrane helix</keyword>
<feature type="transmembrane region" description="Helical" evidence="6">
    <location>
        <begin position="345"/>
        <end position="365"/>
    </location>
</feature>
<dbReference type="PANTHER" id="PTHR42770:SF11">
    <property type="entry name" value="INNER MEMBRANE TRANSPORT PROTEIN YBAT"/>
    <property type="match status" value="1"/>
</dbReference>
<evidence type="ECO:0000256" key="3">
    <source>
        <dbReference type="ARBA" id="ARBA00022692"/>
    </source>
</evidence>
<keyword evidence="2" id="KW-1003">Cell membrane</keyword>
<evidence type="ECO:0000256" key="4">
    <source>
        <dbReference type="ARBA" id="ARBA00022989"/>
    </source>
</evidence>
<name>A0A8A3S5Q9_9EURY</name>
<dbReference type="GO" id="GO:0022857">
    <property type="term" value="F:transmembrane transporter activity"/>
    <property type="evidence" value="ECO:0007669"/>
    <property type="project" value="InterPro"/>
</dbReference>
<feature type="transmembrane region" description="Helical" evidence="6">
    <location>
        <begin position="377"/>
        <end position="396"/>
    </location>
</feature>
<sequence>MNGGRRLRRELGLAEVTLTGVGIILGAGIYALLGEAAGLAGNAVWASFGLSAVMASCTGLAYAELASMFPRASAEYAYVSEGFGGRAGFVIGWLILLSGVLSAATVALGFGGYFGEATRFPALATAVILIVGLSALSVRGIRETALFAIAMTMIEVGGIVAIVLIGLPHLGEVDYLEAPLGFPGVFQGAALVFFAYMGFEEMVKLAEETKRPEQTIPRAVILALGIVVVLYMLVTLSAVSVMGWEGLAGSRAPFAEIAGAALGANAFAALTIVALFATANTTLLLIVAASRLAYGMAAAGSFPAGLATVHPRFGTPWVAVMGVGAVAAAFTLAGEIAFVANLTNFALFLTFVLINATAIVLRLRMPDAPRPFRIPLSIGPVPLVPVLGILFSLFLLAQLETRIYFLGLLLAGAGIALSYRWQAPGSA</sequence>
<dbReference type="PANTHER" id="PTHR42770">
    <property type="entry name" value="AMINO ACID TRANSPORTER-RELATED"/>
    <property type="match status" value="1"/>
</dbReference>
<comment type="subcellular location">
    <subcellularLocation>
        <location evidence="1">Cell membrane</location>
        <topology evidence="1">Multi-pass membrane protein</topology>
    </subcellularLocation>
</comment>
<dbReference type="PIRSF" id="PIRSF006060">
    <property type="entry name" value="AA_transporter"/>
    <property type="match status" value="1"/>
</dbReference>
<keyword evidence="8" id="KW-1185">Reference proteome</keyword>
<dbReference type="Proteomes" id="UP001042704">
    <property type="component" value="Chromosome"/>
</dbReference>
<feature type="transmembrane region" description="Helical" evidence="6">
    <location>
        <begin position="283"/>
        <end position="305"/>
    </location>
</feature>
<gene>
    <name evidence="7" type="ORF">RJ40_08130</name>
</gene>
<feature type="transmembrane region" description="Helical" evidence="6">
    <location>
        <begin position="180"/>
        <end position="199"/>
    </location>
</feature>
<dbReference type="KEGG" id="maqe:RJ40_08130"/>
<feature type="transmembrane region" description="Helical" evidence="6">
    <location>
        <begin position="12"/>
        <end position="33"/>
    </location>
</feature>
<feature type="transmembrane region" description="Helical" evidence="6">
    <location>
        <begin position="317"/>
        <end position="338"/>
    </location>
</feature>
<feature type="transmembrane region" description="Helical" evidence="6">
    <location>
        <begin position="254"/>
        <end position="276"/>
    </location>
</feature>
<dbReference type="AlphaFoldDB" id="A0A8A3S5Q9"/>
<dbReference type="Pfam" id="PF13520">
    <property type="entry name" value="AA_permease_2"/>
    <property type="match status" value="1"/>
</dbReference>
<feature type="transmembrane region" description="Helical" evidence="6">
    <location>
        <begin position="120"/>
        <end position="138"/>
    </location>
</feature>
<evidence type="ECO:0000313" key="7">
    <source>
        <dbReference type="EMBL" id="QSZ67478.1"/>
    </source>
</evidence>